<dbReference type="PROSITE" id="PS50112">
    <property type="entry name" value="PAS"/>
    <property type="match status" value="1"/>
</dbReference>
<dbReference type="EMBL" id="CP000386">
    <property type="protein sequence ID" value="ABG03355.1"/>
    <property type="molecule type" value="Genomic_DNA"/>
</dbReference>
<dbReference type="SMART" id="SM00388">
    <property type="entry name" value="HisKA"/>
    <property type="match status" value="1"/>
</dbReference>
<dbReference type="PROSITE" id="PS50885">
    <property type="entry name" value="HAMP"/>
    <property type="match status" value="1"/>
</dbReference>
<protein>
    <recommendedName>
        <fullName evidence="14">Sensor-like histidine kinase SenX3</fullName>
        <ecNumber evidence="4">2.7.13.3</ecNumber>
    </recommendedName>
</protein>
<dbReference type="Pfam" id="PF02518">
    <property type="entry name" value="HATPase_c"/>
    <property type="match status" value="1"/>
</dbReference>
<dbReference type="AlphaFoldDB" id="Q1AZ23"/>
<dbReference type="SUPFAM" id="SSF55785">
    <property type="entry name" value="PYP-like sensor domain (PAS domain)"/>
    <property type="match status" value="1"/>
</dbReference>
<dbReference type="STRING" id="266117.Rxyl_0379"/>
<evidence type="ECO:0000256" key="13">
    <source>
        <dbReference type="ARBA" id="ARBA00023136"/>
    </source>
</evidence>
<dbReference type="CDD" id="cd00075">
    <property type="entry name" value="HATPase"/>
    <property type="match status" value="1"/>
</dbReference>
<dbReference type="PROSITE" id="PS50109">
    <property type="entry name" value="HIS_KIN"/>
    <property type="match status" value="1"/>
</dbReference>
<evidence type="ECO:0000256" key="14">
    <source>
        <dbReference type="ARBA" id="ARBA00039401"/>
    </source>
</evidence>
<dbReference type="Pfam" id="PF00512">
    <property type="entry name" value="HisKA"/>
    <property type="match status" value="1"/>
</dbReference>
<dbReference type="InterPro" id="IPR003661">
    <property type="entry name" value="HisK_dim/P_dom"/>
</dbReference>
<keyword evidence="7 16" id="KW-0812">Transmembrane</keyword>
<dbReference type="Gene3D" id="1.10.287.130">
    <property type="match status" value="1"/>
</dbReference>
<dbReference type="CDD" id="cd00082">
    <property type="entry name" value="HisKA"/>
    <property type="match status" value="1"/>
</dbReference>
<keyword evidence="9 20" id="KW-0418">Kinase</keyword>
<dbReference type="KEGG" id="rxy:Rxyl_0379"/>
<dbReference type="GO" id="GO:0005886">
    <property type="term" value="C:plasma membrane"/>
    <property type="evidence" value="ECO:0007669"/>
    <property type="project" value="UniProtKB-SubCell"/>
</dbReference>
<keyword evidence="8" id="KW-0547">Nucleotide-binding</keyword>
<dbReference type="GO" id="GO:0005524">
    <property type="term" value="F:ATP binding"/>
    <property type="evidence" value="ECO:0007669"/>
    <property type="project" value="UniProtKB-KW"/>
</dbReference>
<dbReference type="PhylomeDB" id="Q1AZ23"/>
<feature type="domain" description="PAS" evidence="18">
    <location>
        <begin position="244"/>
        <end position="285"/>
    </location>
</feature>
<evidence type="ECO:0000256" key="16">
    <source>
        <dbReference type="SAM" id="Phobius"/>
    </source>
</evidence>
<dbReference type="CDD" id="cd00130">
    <property type="entry name" value="PAS"/>
    <property type="match status" value="1"/>
</dbReference>
<dbReference type="SMART" id="SM00091">
    <property type="entry name" value="PAS"/>
    <property type="match status" value="1"/>
</dbReference>
<evidence type="ECO:0000313" key="20">
    <source>
        <dbReference type="EMBL" id="ABG03355.1"/>
    </source>
</evidence>
<evidence type="ECO:0000259" key="18">
    <source>
        <dbReference type="PROSITE" id="PS50112"/>
    </source>
</evidence>
<dbReference type="Proteomes" id="UP000006637">
    <property type="component" value="Chromosome"/>
</dbReference>
<dbReference type="InterPro" id="IPR003660">
    <property type="entry name" value="HAMP_dom"/>
</dbReference>
<keyword evidence="5" id="KW-0597">Phosphoprotein</keyword>
<dbReference type="InterPro" id="IPR004358">
    <property type="entry name" value="Sig_transdc_His_kin-like_C"/>
</dbReference>
<dbReference type="GO" id="GO:0000156">
    <property type="term" value="F:phosphorelay response regulator activity"/>
    <property type="evidence" value="ECO:0007669"/>
    <property type="project" value="TreeGrafter"/>
</dbReference>
<dbReference type="InterPro" id="IPR035965">
    <property type="entry name" value="PAS-like_dom_sf"/>
</dbReference>
<comment type="catalytic activity">
    <reaction evidence="1">
        <text>ATP + protein L-histidine = ADP + protein N-phospho-L-histidine.</text>
        <dbReference type="EC" id="2.7.13.3"/>
    </reaction>
</comment>
<dbReference type="InterPro" id="IPR000014">
    <property type="entry name" value="PAS"/>
</dbReference>
<dbReference type="InterPro" id="IPR036890">
    <property type="entry name" value="HATPase_C_sf"/>
</dbReference>
<evidence type="ECO:0000256" key="7">
    <source>
        <dbReference type="ARBA" id="ARBA00022692"/>
    </source>
</evidence>
<keyword evidence="11 16" id="KW-1133">Transmembrane helix</keyword>
<dbReference type="InterPro" id="IPR050351">
    <property type="entry name" value="BphY/WalK/GraS-like"/>
</dbReference>
<dbReference type="SUPFAM" id="SSF55874">
    <property type="entry name" value="ATPase domain of HSP90 chaperone/DNA topoisomerase II/histidine kinase"/>
    <property type="match status" value="1"/>
</dbReference>
<evidence type="ECO:0000256" key="9">
    <source>
        <dbReference type="ARBA" id="ARBA00022777"/>
    </source>
</evidence>
<evidence type="ECO:0000256" key="6">
    <source>
        <dbReference type="ARBA" id="ARBA00022679"/>
    </source>
</evidence>
<dbReference type="SMART" id="SM00304">
    <property type="entry name" value="HAMP"/>
    <property type="match status" value="1"/>
</dbReference>
<dbReference type="PANTHER" id="PTHR42878">
    <property type="entry name" value="TWO-COMPONENT HISTIDINE KINASE"/>
    <property type="match status" value="1"/>
</dbReference>
<evidence type="ECO:0000256" key="5">
    <source>
        <dbReference type="ARBA" id="ARBA00022553"/>
    </source>
</evidence>
<dbReference type="PANTHER" id="PTHR42878:SF7">
    <property type="entry name" value="SENSOR HISTIDINE KINASE GLRK"/>
    <property type="match status" value="1"/>
</dbReference>
<evidence type="ECO:0000256" key="12">
    <source>
        <dbReference type="ARBA" id="ARBA00023012"/>
    </source>
</evidence>
<evidence type="ECO:0000256" key="1">
    <source>
        <dbReference type="ARBA" id="ARBA00000085"/>
    </source>
</evidence>
<dbReference type="Gene3D" id="3.30.450.20">
    <property type="entry name" value="PAS domain"/>
    <property type="match status" value="1"/>
</dbReference>
<keyword evidence="21" id="KW-1185">Reference proteome</keyword>
<dbReference type="SUPFAM" id="SSF158472">
    <property type="entry name" value="HAMP domain-like"/>
    <property type="match status" value="1"/>
</dbReference>
<evidence type="ECO:0000256" key="10">
    <source>
        <dbReference type="ARBA" id="ARBA00022840"/>
    </source>
</evidence>
<dbReference type="EC" id="2.7.13.3" evidence="4"/>
<evidence type="ECO:0000259" key="17">
    <source>
        <dbReference type="PROSITE" id="PS50109"/>
    </source>
</evidence>
<feature type="domain" description="HAMP" evidence="19">
    <location>
        <begin position="187"/>
        <end position="239"/>
    </location>
</feature>
<dbReference type="InterPro" id="IPR005467">
    <property type="entry name" value="His_kinase_dom"/>
</dbReference>
<dbReference type="InterPro" id="IPR036097">
    <property type="entry name" value="HisK_dim/P_sf"/>
</dbReference>
<proteinExistence type="predicted"/>
<feature type="region of interest" description="Disordered" evidence="15">
    <location>
        <begin position="426"/>
        <end position="446"/>
    </location>
</feature>
<reference evidence="20 21" key="1">
    <citation type="submission" date="2006-06" db="EMBL/GenBank/DDBJ databases">
        <title>Complete sequence of Rubrobacter xylanophilus DSM 9941.</title>
        <authorList>
            <consortium name="US DOE Joint Genome Institute"/>
            <person name="Copeland A."/>
            <person name="Lucas S."/>
            <person name="Lapidus A."/>
            <person name="Barry K."/>
            <person name="Detter J.C."/>
            <person name="Glavina del Rio T."/>
            <person name="Hammon N."/>
            <person name="Israni S."/>
            <person name="Dalin E."/>
            <person name="Tice H."/>
            <person name="Pitluck S."/>
            <person name="Munk A.C."/>
            <person name="Brettin T."/>
            <person name="Bruce D."/>
            <person name="Han C."/>
            <person name="Tapia R."/>
            <person name="Gilna P."/>
            <person name="Schmutz J."/>
            <person name="Larimer F."/>
            <person name="Land M."/>
            <person name="Hauser L."/>
            <person name="Kyrpides N."/>
            <person name="Lykidis A."/>
            <person name="da Costa M.S."/>
            <person name="Rainey F.A."/>
            <person name="Empadinhas N."/>
            <person name="Jolivet E."/>
            <person name="Battista J.R."/>
            <person name="Richardson P."/>
        </authorList>
    </citation>
    <scope>NUCLEOTIDE SEQUENCE [LARGE SCALE GENOMIC DNA]</scope>
    <source>
        <strain evidence="21">DSM 9941 / NBRC 16129 / PRD-1</strain>
    </source>
</reference>
<evidence type="ECO:0000256" key="2">
    <source>
        <dbReference type="ARBA" id="ARBA00004141"/>
    </source>
</evidence>
<dbReference type="HOGENOM" id="CLU_000445_89_2_11"/>
<dbReference type="SMART" id="SM00387">
    <property type="entry name" value="HATPase_c"/>
    <property type="match status" value="1"/>
</dbReference>
<evidence type="ECO:0000256" key="3">
    <source>
        <dbReference type="ARBA" id="ARBA00004236"/>
    </source>
</evidence>
<dbReference type="SUPFAM" id="SSF47384">
    <property type="entry name" value="Homodimeric domain of signal transducing histidine kinase"/>
    <property type="match status" value="1"/>
</dbReference>
<evidence type="ECO:0000313" key="21">
    <source>
        <dbReference type="Proteomes" id="UP000006637"/>
    </source>
</evidence>
<dbReference type="FunFam" id="1.10.287.130:FF:000001">
    <property type="entry name" value="Two-component sensor histidine kinase"/>
    <property type="match status" value="1"/>
</dbReference>
<evidence type="ECO:0000256" key="11">
    <source>
        <dbReference type="ARBA" id="ARBA00022989"/>
    </source>
</evidence>
<keyword evidence="10" id="KW-0067">ATP-binding</keyword>
<dbReference type="Gene3D" id="6.10.340.10">
    <property type="match status" value="1"/>
</dbReference>
<feature type="transmembrane region" description="Helical" evidence="16">
    <location>
        <begin position="18"/>
        <end position="40"/>
    </location>
</feature>
<feature type="domain" description="Histidine kinase" evidence="17">
    <location>
        <begin position="364"/>
        <end position="572"/>
    </location>
</feature>
<gene>
    <name evidence="20" type="ordered locus">Rxyl_0379</name>
</gene>
<evidence type="ECO:0000259" key="19">
    <source>
        <dbReference type="PROSITE" id="PS50885"/>
    </source>
</evidence>
<sequence>MLARRPGISSFVAFRFRIWMPVAVILTVLLTVALMFAYGIPAVQTRLRDYAQDRTLARAAAIADALSGERRGDWRQTLRASAGEERASVLVVGRDGEVELRVGQPLPEGLPGKVREKAASGERMRLKLGERWLAVVPINRGGELFGGLVLVSGDPGGAVYRIFLRAGVEAAAIASVFGGGLALLISTLLTRRVERLAHGARTIERGDLSYRIKPGYRDEFGELAEAFNAMAGRLERSFSRVEEERATLRAVLDNLTEGVLATDLKGRVLFANPAAREMLGLDDRDGPQRLPDPWPEFSLPEAVLRCARRERCGEARVRGKDTFLRVRLEHLPHFDDHRGGVLVVVQDLSEGLRLEARQQRFLANAAHELKTPITAILGAAELLLTEEEDDPEVRRRFLEHIHSEARRMQRLSETLLRLARTGWDHREPDLRPLDPEEAARRAAESMRPLADRDGVSIRVEGEGSRAYADPEWLEQALLVLLGNALRHSERGGEIRLRVSGPSITVEDEGEGIRREDLPHVFERFYRGRGSRGGFGLGLPICKELVEGMGGRISISSERGVGTAVTVELREVEDG</sequence>
<comment type="subcellular location">
    <subcellularLocation>
        <location evidence="3">Cell membrane</location>
    </subcellularLocation>
    <subcellularLocation>
        <location evidence="2">Membrane</location>
        <topology evidence="2">Multi-pass membrane protein</topology>
    </subcellularLocation>
</comment>
<keyword evidence="13 16" id="KW-0472">Membrane</keyword>
<dbReference type="Gene3D" id="3.30.565.10">
    <property type="entry name" value="Histidine kinase-like ATPase, C-terminal domain"/>
    <property type="match status" value="1"/>
</dbReference>
<evidence type="ECO:0000256" key="8">
    <source>
        <dbReference type="ARBA" id="ARBA00022741"/>
    </source>
</evidence>
<dbReference type="GO" id="GO:0030295">
    <property type="term" value="F:protein kinase activator activity"/>
    <property type="evidence" value="ECO:0007669"/>
    <property type="project" value="TreeGrafter"/>
</dbReference>
<dbReference type="eggNOG" id="COG5002">
    <property type="taxonomic scope" value="Bacteria"/>
</dbReference>
<dbReference type="Pfam" id="PF00672">
    <property type="entry name" value="HAMP"/>
    <property type="match status" value="1"/>
</dbReference>
<name>Q1AZ23_RUBXD</name>
<keyword evidence="12" id="KW-0902">Two-component regulatory system</keyword>
<evidence type="ECO:0000256" key="4">
    <source>
        <dbReference type="ARBA" id="ARBA00012438"/>
    </source>
</evidence>
<dbReference type="GO" id="GO:0007234">
    <property type="term" value="P:osmosensory signaling via phosphorelay pathway"/>
    <property type="evidence" value="ECO:0007669"/>
    <property type="project" value="TreeGrafter"/>
</dbReference>
<feature type="transmembrane region" description="Helical" evidence="16">
    <location>
        <begin position="171"/>
        <end position="189"/>
    </location>
</feature>
<dbReference type="CDD" id="cd06225">
    <property type="entry name" value="HAMP"/>
    <property type="match status" value="1"/>
</dbReference>
<evidence type="ECO:0000256" key="15">
    <source>
        <dbReference type="SAM" id="MobiDB-lite"/>
    </source>
</evidence>
<dbReference type="NCBIfam" id="TIGR00229">
    <property type="entry name" value="sensory_box"/>
    <property type="match status" value="1"/>
</dbReference>
<dbReference type="PRINTS" id="PR00344">
    <property type="entry name" value="BCTRLSENSOR"/>
</dbReference>
<dbReference type="Pfam" id="PF13188">
    <property type="entry name" value="PAS_8"/>
    <property type="match status" value="1"/>
</dbReference>
<dbReference type="InterPro" id="IPR003594">
    <property type="entry name" value="HATPase_dom"/>
</dbReference>
<accession>Q1AZ23</accession>
<keyword evidence="6 20" id="KW-0808">Transferase</keyword>
<organism evidence="20 21">
    <name type="scientific">Rubrobacter xylanophilus (strain DSM 9941 / JCM 11954 / NBRC 16129 / PRD-1)</name>
    <dbReference type="NCBI Taxonomy" id="266117"/>
    <lineage>
        <taxon>Bacteria</taxon>
        <taxon>Bacillati</taxon>
        <taxon>Actinomycetota</taxon>
        <taxon>Rubrobacteria</taxon>
        <taxon>Rubrobacterales</taxon>
        <taxon>Rubrobacteraceae</taxon>
        <taxon>Rubrobacter</taxon>
    </lineage>
</organism>
<dbReference type="GO" id="GO:0000155">
    <property type="term" value="F:phosphorelay sensor kinase activity"/>
    <property type="evidence" value="ECO:0007669"/>
    <property type="project" value="InterPro"/>
</dbReference>